<feature type="compositionally biased region" description="Polar residues" evidence="1">
    <location>
        <begin position="1"/>
        <end position="19"/>
    </location>
</feature>
<sequence>MFLPTYLTTSIQQKLTNSPPKLRGKTSHSYRTDPRNRHLQHQLLGMLQGDTATAKRLLRQQRRNHPGKSDNWYLEKVIYDLERDRRR</sequence>
<feature type="region of interest" description="Disordered" evidence="1">
    <location>
        <begin position="1"/>
        <end position="35"/>
    </location>
</feature>
<dbReference type="EMBL" id="JAECZC010000113">
    <property type="protein sequence ID" value="MBH8567224.1"/>
    <property type="molecule type" value="Genomic_DNA"/>
</dbReference>
<name>A0A8J7I347_9NOST</name>
<protein>
    <submittedName>
        <fullName evidence="3">Uncharacterized protein</fullName>
    </submittedName>
</protein>
<evidence type="ECO:0000313" key="4">
    <source>
        <dbReference type="Proteomes" id="UP000632766"/>
    </source>
</evidence>
<organism evidence="3 4">
    <name type="scientific">Amazonocrinis nigriterrae CENA67</name>
    <dbReference type="NCBI Taxonomy" id="2794033"/>
    <lineage>
        <taxon>Bacteria</taxon>
        <taxon>Bacillati</taxon>
        <taxon>Cyanobacteriota</taxon>
        <taxon>Cyanophyceae</taxon>
        <taxon>Nostocales</taxon>
        <taxon>Nostocaceae</taxon>
        <taxon>Amazonocrinis</taxon>
        <taxon>Amazonocrinis nigriterrae</taxon>
    </lineage>
</organism>
<keyword evidence="4" id="KW-1185">Reference proteome</keyword>
<comment type="caution">
    <text evidence="3">The sequence shown here is derived from an EMBL/GenBank/DDBJ whole genome shotgun (WGS) entry which is preliminary data.</text>
</comment>
<reference evidence="3 4" key="1">
    <citation type="journal article" date="2021" name="Int. J. Syst. Evol. Microbiol.">
        <title>Amazonocrinis nigriterrae gen. nov., sp. nov., Atlanticothrix silvestris gen. nov., sp. nov. and Dendronalium phyllosphericum gen. nov., sp. nov., nostocacean cyanobacteria from Brazilian environments.</title>
        <authorList>
            <person name="Alvarenga D.O."/>
            <person name="Andreote A.P.D."/>
            <person name="Branco L.H.Z."/>
            <person name="Delbaje E."/>
            <person name="Cruz R.B."/>
            <person name="Varani A.M."/>
            <person name="Fiore M.F."/>
        </authorList>
    </citation>
    <scope>NUCLEOTIDE SEQUENCE [LARGE SCALE GENOMIC DNA]</scope>
    <source>
        <strain evidence="3 4">CENA67</strain>
    </source>
</reference>
<dbReference type="Proteomes" id="UP000632766">
    <property type="component" value="Unassembled WGS sequence"/>
</dbReference>
<dbReference type="AlphaFoldDB" id="A0A8J7I347"/>
<accession>A0A8J7I347</accession>
<dbReference type="EMBL" id="JAECZC010000007">
    <property type="protein sequence ID" value="MBH8561653.1"/>
    <property type="molecule type" value="Genomic_DNA"/>
</dbReference>
<gene>
    <name evidence="2" type="ORF">I8748_05575</name>
    <name evidence="3" type="ORF">I8748_34610</name>
</gene>
<evidence type="ECO:0000313" key="3">
    <source>
        <dbReference type="EMBL" id="MBH8567224.1"/>
    </source>
</evidence>
<proteinExistence type="predicted"/>
<evidence type="ECO:0000256" key="1">
    <source>
        <dbReference type="SAM" id="MobiDB-lite"/>
    </source>
</evidence>
<evidence type="ECO:0000313" key="2">
    <source>
        <dbReference type="EMBL" id="MBH8561653.1"/>
    </source>
</evidence>